<feature type="domain" description="Trichome birefringence-like N-terminal" evidence="10">
    <location>
        <begin position="99"/>
        <end position="152"/>
    </location>
</feature>
<proteinExistence type="inferred from homology"/>
<comment type="caution">
    <text evidence="11">The sequence shown here is derived from an EMBL/GenBank/DDBJ whole genome shotgun (WGS) entry which is preliminary data.</text>
</comment>
<evidence type="ECO:0000259" key="9">
    <source>
        <dbReference type="Pfam" id="PF13839"/>
    </source>
</evidence>
<evidence type="ECO:0000256" key="8">
    <source>
        <dbReference type="SAM" id="Phobius"/>
    </source>
</evidence>
<evidence type="ECO:0000256" key="7">
    <source>
        <dbReference type="SAM" id="MobiDB-lite"/>
    </source>
</evidence>
<evidence type="ECO:0008006" key="13">
    <source>
        <dbReference type="Google" id="ProtNLM"/>
    </source>
</evidence>
<evidence type="ECO:0000256" key="1">
    <source>
        <dbReference type="ARBA" id="ARBA00004167"/>
    </source>
</evidence>
<reference evidence="11 12" key="1">
    <citation type="submission" date="2024-12" db="EMBL/GenBank/DDBJ databases">
        <title>The unique morphological basis and parallel evolutionary history of personate flowers in Penstemon.</title>
        <authorList>
            <person name="Depatie T.H."/>
            <person name="Wessinger C.A."/>
        </authorList>
    </citation>
    <scope>NUCLEOTIDE SEQUENCE [LARGE SCALE GENOMIC DNA]</scope>
    <source>
        <strain evidence="11">WTNN_2</strain>
        <tissue evidence="11">Leaf</tissue>
    </source>
</reference>
<protein>
    <recommendedName>
        <fullName evidence="13">Trichome birefringence-like N-terminal domain-containing protein</fullName>
    </recommendedName>
</protein>
<dbReference type="GO" id="GO:0016020">
    <property type="term" value="C:membrane"/>
    <property type="evidence" value="ECO:0007669"/>
    <property type="project" value="UniProtKB-SubCell"/>
</dbReference>
<comment type="subcellular location">
    <subcellularLocation>
        <location evidence="1">Membrane</location>
        <topology evidence="1">Single-pass membrane protein</topology>
    </subcellularLocation>
</comment>
<keyword evidence="3 8" id="KW-0812">Transmembrane</keyword>
<evidence type="ECO:0000256" key="6">
    <source>
        <dbReference type="ARBA" id="ARBA00023136"/>
    </source>
</evidence>
<dbReference type="EMBL" id="JBJXBP010000004">
    <property type="protein sequence ID" value="KAL3833439.1"/>
    <property type="molecule type" value="Genomic_DNA"/>
</dbReference>
<dbReference type="InterPro" id="IPR026057">
    <property type="entry name" value="TBL_C"/>
</dbReference>
<evidence type="ECO:0000259" key="10">
    <source>
        <dbReference type="Pfam" id="PF14416"/>
    </source>
</evidence>
<dbReference type="PANTHER" id="PTHR32285:SF48">
    <property type="entry name" value="PROTEIN TRICHOME BIREFRINGENCE-LIKE 19"/>
    <property type="match status" value="1"/>
</dbReference>
<feature type="transmembrane region" description="Helical" evidence="8">
    <location>
        <begin position="447"/>
        <end position="464"/>
    </location>
</feature>
<dbReference type="PANTHER" id="PTHR32285">
    <property type="entry name" value="PROTEIN TRICHOME BIREFRINGENCE-LIKE 9-RELATED"/>
    <property type="match status" value="1"/>
</dbReference>
<dbReference type="InterPro" id="IPR025846">
    <property type="entry name" value="TBL_N"/>
</dbReference>
<evidence type="ECO:0000256" key="5">
    <source>
        <dbReference type="ARBA" id="ARBA00022989"/>
    </source>
</evidence>
<organism evidence="11 12">
    <name type="scientific">Penstemon smallii</name>
    <dbReference type="NCBI Taxonomy" id="265156"/>
    <lineage>
        <taxon>Eukaryota</taxon>
        <taxon>Viridiplantae</taxon>
        <taxon>Streptophyta</taxon>
        <taxon>Embryophyta</taxon>
        <taxon>Tracheophyta</taxon>
        <taxon>Spermatophyta</taxon>
        <taxon>Magnoliopsida</taxon>
        <taxon>eudicotyledons</taxon>
        <taxon>Gunneridae</taxon>
        <taxon>Pentapetalae</taxon>
        <taxon>asterids</taxon>
        <taxon>lamiids</taxon>
        <taxon>Lamiales</taxon>
        <taxon>Plantaginaceae</taxon>
        <taxon>Cheloneae</taxon>
        <taxon>Penstemon</taxon>
    </lineage>
</organism>
<accession>A0ABD3T910</accession>
<keyword evidence="5 8" id="KW-1133">Transmembrane helix</keyword>
<keyword evidence="6 8" id="KW-0472">Membrane</keyword>
<feature type="transmembrane region" description="Helical" evidence="8">
    <location>
        <begin position="17"/>
        <end position="37"/>
    </location>
</feature>
<sequence>MKHQTSELSLTRRKAPILVPLIILTSFLTIIPIYFTYSHNNLFLPSHIIYQQTPRNKIRPTTPLDPPPKPNKKITKPEYGEIKSPSPARTASSKVLGGKKCDLFNGEWVPNPEGPYYTNETCGAIQEHQNCMRFGRPDVGFLKWRWKPDDCELPIFDPYKFLEMVRGKSLAFVGDSVARNHMQSLICLLSRVAHPEDISNPKDENRVYIYREHNFNISIISSPYLIRTQKTDPNDFTRPYNLYLDEPDQTWTTKIQTFDYIIISAGQWFFRPTYFYLNQTLTGCLYCPESNVTHLPSSFSYRLAFQTAFQAINAAVNFNGVAFLRTFAPSHFEGGEWDKGGDCVRTGPFKMNETVLEEYSKELYLIQLKELRIARRAGRRNGGKFRLFDATKAMMLRPDGHPSKYGHWPVANQTIPNDCVHWCLPGPIDSWNDFLQELLIREVGSKTLMVIFGMTKIMLQIFYHNMFMCPISNLKIIIIAIVLLSIALILFTVIRLNYPLLKYSSLSYKNSRDEIVPSYHAEDIKITDKQEKCDIFTGEWVPNPDAPYYTNTTCWAIHEHQNCMKYGRPDTEFLKWKWKPDGCELPVLNPYQFLDMVRDKSLAFVGDSVGRNQLQSMICLLSRVEYPIDVSSTPDEHFKSWKYVNYNFTLSYFWTPFLVRSRERDTDGPTHTGLFNLYLDEPDDSWTTQIDDFDYLILNAGHWFSRTAVYYENHRIVGCRYCQLPNLTDLPMTYAYRRVFRTAFKAINERPNFKGITFLRTFAPSHFEGGLWNAGGNCLRRRPFRSNETILEGLNLDMYMIQLEEFRVAEREGKGKKVFRVLDTTEAMLLRPDGHPSRYGHWAHENVTLYNDCVHWCLPGPIDTWADFLMHMIKMEARKSYKERLVLRQKKMQ</sequence>
<gene>
    <name evidence="11" type="ORF">ACJIZ3_008175</name>
</gene>
<feature type="region of interest" description="Disordered" evidence="7">
    <location>
        <begin position="55"/>
        <end position="93"/>
    </location>
</feature>
<evidence type="ECO:0000256" key="4">
    <source>
        <dbReference type="ARBA" id="ARBA00022968"/>
    </source>
</evidence>
<feature type="domain" description="Trichome birefringence-like C-terminal" evidence="9">
    <location>
        <begin position="153"/>
        <end position="437"/>
    </location>
</feature>
<dbReference type="Proteomes" id="UP001634393">
    <property type="component" value="Unassembled WGS sequence"/>
</dbReference>
<evidence type="ECO:0000256" key="3">
    <source>
        <dbReference type="ARBA" id="ARBA00022692"/>
    </source>
</evidence>
<feature type="domain" description="Trichome birefringence-like C-terminal" evidence="9">
    <location>
        <begin position="585"/>
        <end position="872"/>
    </location>
</feature>
<evidence type="ECO:0000313" key="12">
    <source>
        <dbReference type="Proteomes" id="UP001634393"/>
    </source>
</evidence>
<evidence type="ECO:0000313" key="11">
    <source>
        <dbReference type="EMBL" id="KAL3833439.1"/>
    </source>
</evidence>
<dbReference type="InterPro" id="IPR029962">
    <property type="entry name" value="TBL"/>
</dbReference>
<dbReference type="AlphaFoldDB" id="A0ABD3T910"/>
<dbReference type="Pfam" id="PF14416">
    <property type="entry name" value="PMR5N"/>
    <property type="match status" value="2"/>
</dbReference>
<evidence type="ECO:0000256" key="2">
    <source>
        <dbReference type="ARBA" id="ARBA00007727"/>
    </source>
</evidence>
<comment type="similarity">
    <text evidence="2">Belongs to the PC-esterase family. TBL subfamily.</text>
</comment>
<feature type="transmembrane region" description="Helical" evidence="8">
    <location>
        <begin position="476"/>
        <end position="498"/>
    </location>
</feature>
<dbReference type="Pfam" id="PF13839">
    <property type="entry name" value="PC-Esterase"/>
    <property type="match status" value="2"/>
</dbReference>
<keyword evidence="4" id="KW-0735">Signal-anchor</keyword>
<feature type="domain" description="Trichome birefringence-like N-terminal" evidence="10">
    <location>
        <begin position="531"/>
        <end position="584"/>
    </location>
</feature>
<keyword evidence="12" id="KW-1185">Reference proteome</keyword>
<name>A0ABD3T910_9LAMI</name>